<sequence>MEENLIKKWESLTISNDFLFGKVMSHPGLCQKLLERIFPDMKIDHIEYPELQKAINIDYDAKGVRLDVYVKDGNNTVYNIEMQAIDTKELPKRSRYYQSMIDLQLMDKGADYQELNQCYVIFICQTDIFHKGRHKYTFENLCTEDTFTKLGDQTCKVFLNAGGTMDDISPNLKAVLDYVAGKMSDDPYVRELDAAVTEAKHNREWRREYMTLEMKYKEKYNEGMKAGLEQGLEQGVEQGLEQGISLTKKVFKLFRQGCTEEEIAEKSDISIEQVRNILE</sequence>
<evidence type="ECO:0000313" key="1">
    <source>
        <dbReference type="EMBL" id="HJC48784.1"/>
    </source>
</evidence>
<dbReference type="Pfam" id="PF12784">
    <property type="entry name" value="PDDEXK_2"/>
    <property type="match status" value="1"/>
</dbReference>
<dbReference type="PANTHER" id="PTHR41317">
    <property type="entry name" value="PD-(D_E)XK NUCLEASE FAMILY TRANSPOSASE"/>
    <property type="match status" value="1"/>
</dbReference>
<reference evidence="1" key="2">
    <citation type="submission" date="2021-04" db="EMBL/GenBank/DDBJ databases">
        <authorList>
            <person name="Gilroy R."/>
        </authorList>
    </citation>
    <scope>NUCLEOTIDE SEQUENCE</scope>
    <source>
        <strain evidence="1">CHK183-5548</strain>
    </source>
</reference>
<evidence type="ECO:0000313" key="2">
    <source>
        <dbReference type="Proteomes" id="UP000823883"/>
    </source>
</evidence>
<protein>
    <submittedName>
        <fullName evidence="1">Rpn family recombination-promoting nuclease/putative transposase</fullName>
    </submittedName>
</protein>
<comment type="caution">
    <text evidence="1">The sequence shown here is derived from an EMBL/GenBank/DDBJ whole genome shotgun (WGS) entry which is preliminary data.</text>
</comment>
<accession>A0A9D2PEK3</accession>
<dbReference type="InterPro" id="IPR010106">
    <property type="entry name" value="RpnA"/>
</dbReference>
<dbReference type="NCBIfam" id="TIGR01784">
    <property type="entry name" value="T_den_put_tspse"/>
    <property type="match status" value="1"/>
</dbReference>
<reference evidence="1" key="1">
    <citation type="journal article" date="2021" name="PeerJ">
        <title>Extensive microbial diversity within the chicken gut microbiome revealed by metagenomics and culture.</title>
        <authorList>
            <person name="Gilroy R."/>
            <person name="Ravi A."/>
            <person name="Getino M."/>
            <person name="Pursley I."/>
            <person name="Horton D.L."/>
            <person name="Alikhan N.F."/>
            <person name="Baker D."/>
            <person name="Gharbi K."/>
            <person name="Hall N."/>
            <person name="Watson M."/>
            <person name="Adriaenssens E.M."/>
            <person name="Foster-Nyarko E."/>
            <person name="Jarju S."/>
            <person name="Secka A."/>
            <person name="Antonio M."/>
            <person name="Oren A."/>
            <person name="Chaudhuri R.R."/>
            <person name="La Ragione R."/>
            <person name="Hildebrand F."/>
            <person name="Pallen M.J."/>
        </authorList>
    </citation>
    <scope>NUCLEOTIDE SEQUENCE</scope>
    <source>
        <strain evidence="1">CHK183-5548</strain>
    </source>
</reference>
<dbReference type="Proteomes" id="UP000823883">
    <property type="component" value="Unassembled WGS sequence"/>
</dbReference>
<dbReference type="PANTHER" id="PTHR41317:SF1">
    <property type="entry name" value="PD-(D_E)XK NUCLEASE FAMILY TRANSPOSASE"/>
    <property type="match status" value="1"/>
</dbReference>
<proteinExistence type="predicted"/>
<dbReference type="EMBL" id="DWWL01000078">
    <property type="protein sequence ID" value="HJC48784.1"/>
    <property type="molecule type" value="Genomic_DNA"/>
</dbReference>
<organism evidence="1 2">
    <name type="scientific">Candidatus Lachnoclostridium pullistercoris</name>
    <dbReference type="NCBI Taxonomy" id="2838632"/>
    <lineage>
        <taxon>Bacteria</taxon>
        <taxon>Bacillati</taxon>
        <taxon>Bacillota</taxon>
        <taxon>Clostridia</taxon>
        <taxon>Lachnospirales</taxon>
        <taxon>Lachnospiraceae</taxon>
    </lineage>
</organism>
<name>A0A9D2PEK3_9FIRM</name>
<gene>
    <name evidence="1" type="ORF">IAA04_12120</name>
</gene>
<dbReference type="AlphaFoldDB" id="A0A9D2PEK3"/>